<dbReference type="Pfam" id="PF00378">
    <property type="entry name" value="ECH_1"/>
    <property type="match status" value="1"/>
</dbReference>
<dbReference type="CDD" id="cd06558">
    <property type="entry name" value="crotonase-like"/>
    <property type="match status" value="1"/>
</dbReference>
<dbReference type="InterPro" id="IPR001753">
    <property type="entry name" value="Enoyl-CoA_hydra/iso"/>
</dbReference>
<evidence type="ECO:0000313" key="3">
    <source>
        <dbReference type="Proteomes" id="UP000477083"/>
    </source>
</evidence>
<protein>
    <submittedName>
        <fullName evidence="2">Enoyl-CoA hydratase</fullName>
    </submittedName>
</protein>
<dbReference type="InterPro" id="IPR014748">
    <property type="entry name" value="Enoyl-CoA_hydra_C"/>
</dbReference>
<dbReference type="InterPro" id="IPR029045">
    <property type="entry name" value="ClpP/crotonase-like_dom_sf"/>
</dbReference>
<comment type="similarity">
    <text evidence="1">Belongs to the enoyl-CoA hydratase/isomerase family.</text>
</comment>
<dbReference type="Gene3D" id="1.10.12.10">
    <property type="entry name" value="Lyase 2-enoyl-coa Hydratase, Chain A, domain 2"/>
    <property type="match status" value="1"/>
</dbReference>
<comment type="caution">
    <text evidence="2">The sequence shown here is derived from an EMBL/GenBank/DDBJ whole genome shotgun (WGS) entry which is preliminary data.</text>
</comment>
<name>A0A6L8VNN8_9RHOB</name>
<dbReference type="OrthoDB" id="9777711at2"/>
<dbReference type="GO" id="GO:0003824">
    <property type="term" value="F:catalytic activity"/>
    <property type="evidence" value="ECO:0007669"/>
    <property type="project" value="UniProtKB-ARBA"/>
</dbReference>
<dbReference type="EMBL" id="WWNR01000015">
    <property type="protein sequence ID" value="MZQ91092.1"/>
    <property type="molecule type" value="Genomic_DNA"/>
</dbReference>
<dbReference type="AlphaFoldDB" id="A0A6L8VNN8"/>
<reference evidence="2 3" key="1">
    <citation type="submission" date="2020-01" db="EMBL/GenBank/DDBJ databases">
        <title>Frigidibacter albus SP32T (=CGMCC 1.13995T).</title>
        <authorList>
            <person name="Liao X."/>
        </authorList>
    </citation>
    <scope>NUCLEOTIDE SEQUENCE [LARGE SCALE GENOMIC DNA]</scope>
    <source>
        <strain evidence="2 3">SP32</strain>
    </source>
</reference>
<dbReference type="Proteomes" id="UP000477083">
    <property type="component" value="Unassembled WGS sequence"/>
</dbReference>
<sequence length="260" mass="26647">MSDPILLDIAGGIARLRFNRPDRLNAINVPLSEGFAAAVERVLADPTVRVVLLTGEGRAFMAGGDLAGFSTSDDKGDAARAVINPMHAGLKGLEAGAPLVIAAAQGAVAGAGMSVFAGADIGLAASDATFNMAYSRVGVVPDCGGSWALPRLVGLRRALALALTAQTIDAEEAQRIGLASRVVPAADLEAEAVALARKLADGPPQALSATKRLIRGAFAADYAAQLDAEAAGFLACAETTDFTEALSAFFEKRRPNFTGR</sequence>
<evidence type="ECO:0000256" key="1">
    <source>
        <dbReference type="ARBA" id="ARBA00005254"/>
    </source>
</evidence>
<keyword evidence="3" id="KW-1185">Reference proteome</keyword>
<dbReference type="RefSeq" id="WP_161348476.1">
    <property type="nucleotide sequence ID" value="NZ_BMGW01000015.1"/>
</dbReference>
<dbReference type="Gene3D" id="3.90.226.10">
    <property type="entry name" value="2-enoyl-CoA Hydratase, Chain A, domain 1"/>
    <property type="match status" value="1"/>
</dbReference>
<evidence type="ECO:0000313" key="2">
    <source>
        <dbReference type="EMBL" id="MZQ91092.1"/>
    </source>
</evidence>
<proteinExistence type="inferred from homology"/>
<accession>A0A6L8VNN8</accession>
<gene>
    <name evidence="2" type="ORF">GS660_18535</name>
</gene>
<dbReference type="SUPFAM" id="SSF52096">
    <property type="entry name" value="ClpP/crotonase"/>
    <property type="match status" value="1"/>
</dbReference>
<dbReference type="PANTHER" id="PTHR43459">
    <property type="entry name" value="ENOYL-COA HYDRATASE"/>
    <property type="match status" value="1"/>
</dbReference>
<dbReference type="PANTHER" id="PTHR43459:SF1">
    <property type="entry name" value="EG:BACN32G11.4 PROTEIN"/>
    <property type="match status" value="1"/>
</dbReference>
<organism evidence="2 3">
    <name type="scientific">Frigidibacter albus</name>
    <dbReference type="NCBI Taxonomy" id="1465486"/>
    <lineage>
        <taxon>Bacteria</taxon>
        <taxon>Pseudomonadati</taxon>
        <taxon>Pseudomonadota</taxon>
        <taxon>Alphaproteobacteria</taxon>
        <taxon>Rhodobacterales</taxon>
        <taxon>Paracoccaceae</taxon>
        <taxon>Frigidibacter</taxon>
    </lineage>
</organism>